<dbReference type="AlphaFoldDB" id="A0A7R9BV60"/>
<dbReference type="Gene3D" id="3.40.30.10">
    <property type="entry name" value="Glutaredoxin"/>
    <property type="match status" value="1"/>
</dbReference>
<dbReference type="SUPFAM" id="SSF54236">
    <property type="entry name" value="Ubiquitin-like"/>
    <property type="match status" value="1"/>
</dbReference>
<evidence type="ECO:0000256" key="2">
    <source>
        <dbReference type="ARBA" id="ARBA00022490"/>
    </source>
</evidence>
<dbReference type="GO" id="GO:0043130">
    <property type="term" value="F:ubiquitin binding"/>
    <property type="evidence" value="ECO:0007669"/>
    <property type="project" value="TreeGrafter"/>
</dbReference>
<evidence type="ECO:0000313" key="5">
    <source>
        <dbReference type="EMBL" id="CAD7281213.1"/>
    </source>
</evidence>
<keyword evidence="6" id="KW-1185">Reference proteome</keyword>
<dbReference type="Pfam" id="PF00789">
    <property type="entry name" value="UBX"/>
    <property type="match status" value="1"/>
</dbReference>
<dbReference type="PROSITE" id="PS50033">
    <property type="entry name" value="UBX"/>
    <property type="match status" value="1"/>
</dbReference>
<dbReference type="InterPro" id="IPR050730">
    <property type="entry name" value="UBX_domain-protein"/>
</dbReference>
<reference evidence="5" key="1">
    <citation type="submission" date="2020-11" db="EMBL/GenBank/DDBJ databases">
        <authorList>
            <person name="Tran Van P."/>
        </authorList>
    </citation>
    <scope>NUCLEOTIDE SEQUENCE</scope>
</reference>
<dbReference type="EMBL" id="CAJPEX010002691">
    <property type="protein sequence ID" value="CAG0921365.1"/>
    <property type="molecule type" value="Genomic_DNA"/>
</dbReference>
<dbReference type="Gene3D" id="3.10.20.90">
    <property type="entry name" value="Phosphatidylinositol 3-kinase Catalytic Subunit, Chain A, domain 1"/>
    <property type="match status" value="1"/>
</dbReference>
<protein>
    <recommendedName>
        <fullName evidence="4">UBX domain-containing protein</fullName>
    </recommendedName>
</protein>
<dbReference type="InterPro" id="IPR054109">
    <property type="entry name" value="UBA_8"/>
</dbReference>
<proteinExistence type="predicted"/>
<evidence type="ECO:0000256" key="3">
    <source>
        <dbReference type="ARBA" id="ARBA00023054"/>
    </source>
</evidence>
<dbReference type="Gene3D" id="1.10.8.10">
    <property type="entry name" value="DNA helicase RuvA subunit, C-terminal domain"/>
    <property type="match status" value="1"/>
</dbReference>
<organism evidence="5">
    <name type="scientific">Notodromas monacha</name>
    <dbReference type="NCBI Taxonomy" id="399045"/>
    <lineage>
        <taxon>Eukaryota</taxon>
        <taxon>Metazoa</taxon>
        <taxon>Ecdysozoa</taxon>
        <taxon>Arthropoda</taxon>
        <taxon>Crustacea</taxon>
        <taxon>Oligostraca</taxon>
        <taxon>Ostracoda</taxon>
        <taxon>Podocopa</taxon>
        <taxon>Podocopida</taxon>
        <taxon>Cypridocopina</taxon>
        <taxon>Cypridoidea</taxon>
        <taxon>Cyprididae</taxon>
        <taxon>Notodromas</taxon>
    </lineage>
</organism>
<dbReference type="InterPro" id="IPR001012">
    <property type="entry name" value="UBX_dom"/>
</dbReference>
<comment type="subcellular location">
    <subcellularLocation>
        <location evidence="1">Cytoplasm</location>
    </subcellularLocation>
</comment>
<dbReference type="SMART" id="SM00594">
    <property type="entry name" value="UAS"/>
    <property type="match status" value="1"/>
</dbReference>
<keyword evidence="2" id="KW-0963">Cytoplasm</keyword>
<dbReference type="Pfam" id="PF21021">
    <property type="entry name" value="FAF1"/>
    <property type="match status" value="1"/>
</dbReference>
<dbReference type="SUPFAM" id="SSF52833">
    <property type="entry name" value="Thioredoxin-like"/>
    <property type="match status" value="1"/>
</dbReference>
<gene>
    <name evidence="5" type="ORF">NMOB1V02_LOCUS8864</name>
</gene>
<name>A0A7R9BV60_9CRUS</name>
<dbReference type="OrthoDB" id="1026733at2759"/>
<evidence type="ECO:0000313" key="6">
    <source>
        <dbReference type="Proteomes" id="UP000678499"/>
    </source>
</evidence>
<feature type="domain" description="UBX" evidence="4">
    <location>
        <begin position="363"/>
        <end position="461"/>
    </location>
</feature>
<evidence type="ECO:0000259" key="4">
    <source>
        <dbReference type="PROSITE" id="PS50033"/>
    </source>
</evidence>
<dbReference type="GO" id="GO:0005783">
    <property type="term" value="C:endoplasmic reticulum"/>
    <property type="evidence" value="ECO:0007669"/>
    <property type="project" value="TreeGrafter"/>
</dbReference>
<dbReference type="GO" id="GO:0036503">
    <property type="term" value="P:ERAD pathway"/>
    <property type="evidence" value="ECO:0007669"/>
    <property type="project" value="TreeGrafter"/>
</dbReference>
<dbReference type="Proteomes" id="UP000678499">
    <property type="component" value="Unassembled WGS sequence"/>
</dbReference>
<dbReference type="InterPro" id="IPR036249">
    <property type="entry name" value="Thioredoxin-like_sf"/>
</dbReference>
<dbReference type="EMBL" id="OA884728">
    <property type="protein sequence ID" value="CAD7281213.1"/>
    <property type="molecule type" value="Genomic_DNA"/>
</dbReference>
<dbReference type="InterPro" id="IPR049483">
    <property type="entry name" value="FAF1_2-like_UAS"/>
</dbReference>
<dbReference type="Pfam" id="PF22566">
    <property type="entry name" value="UBA_8"/>
    <property type="match status" value="1"/>
</dbReference>
<sequence length="466" mass="53744">MIDGGLDDRDIDMMVEETDDSGLSVEQTEKLIQFQEITGVSDLGRCRSLLEQKNWQLEDAVQEQLGFGDVYQQPQENELRVRNIGRQQVEEINRRVAPNRPRDDRGIWPVRIFWRTFRSIVTTMLELLEQIFNSVFLRVQYRRPDPREDVQAFIADFRAKYVTNGLCPPFVDLAYRQALEQAKRELKFLIVYLHSAEHVDVPKFCMESLCNKDVVDFLTTNSLLVYGCSVTSTDGYNVSEIMRETDYPFVALVCLKNNQMTIVERLEGTAPPEKFLAFLRTGIASNEIHLTAARLAREELNASRELRAQQDRAYQESLERDRQLQMERQAVLDAEKREVDRKALILRQKVDFVSRLEPEPDAKQPGVFTINATLPNGQRLMRRFLPQHKLTALFYFVFCHPDSPSEFELVTSYPKRTIPCRPAEVPVDFNPLDTDDGIDPSVDAGLTFEDLQLTSSQVVRVIDLEA</sequence>
<accession>A0A7R9BV60</accession>
<dbReference type="PANTHER" id="PTHR23322:SF1">
    <property type="entry name" value="FAS-ASSOCIATED FACTOR 2"/>
    <property type="match status" value="1"/>
</dbReference>
<dbReference type="InterPro" id="IPR006577">
    <property type="entry name" value="UAS"/>
</dbReference>
<dbReference type="InterPro" id="IPR029071">
    <property type="entry name" value="Ubiquitin-like_domsf"/>
</dbReference>
<evidence type="ECO:0000256" key="1">
    <source>
        <dbReference type="ARBA" id="ARBA00004496"/>
    </source>
</evidence>
<keyword evidence="3" id="KW-0175">Coiled coil</keyword>
<dbReference type="PANTHER" id="PTHR23322">
    <property type="entry name" value="FAS-ASSOCIATED PROTEIN"/>
    <property type="match status" value="1"/>
</dbReference>